<reference evidence="2 3" key="1">
    <citation type="submission" date="2018-08" db="EMBL/GenBank/DDBJ databases">
        <title>Recombination of ecologically and evolutionarily significant loci maintains genetic cohesion in the Pseudomonas syringae species complex.</title>
        <authorList>
            <person name="Dillon M."/>
            <person name="Thakur S."/>
            <person name="Almeida R.N.D."/>
            <person name="Weir B.S."/>
            <person name="Guttman D.S."/>
        </authorList>
    </citation>
    <scope>NUCLEOTIDE SEQUENCE [LARGE SCALE GENOMIC DNA]</scope>
    <source>
        <strain evidence="2 3">ICMP 11895</strain>
    </source>
</reference>
<dbReference type="AlphaFoldDB" id="A0A3M6AJ63"/>
<evidence type="ECO:0000313" key="2">
    <source>
        <dbReference type="EMBL" id="RMV18888.1"/>
    </source>
</evidence>
<name>A0A3M6AJ63_PSESS</name>
<proteinExistence type="predicted"/>
<sequence length="61" mass="6539">MHLRAALEEAGIDAGPENGAAAMPSREARKRAAFDSALDFAMILRIQTASLPTGIRVQNRC</sequence>
<gene>
    <name evidence="2" type="ORF">ALP15_05030</name>
</gene>
<keyword evidence="2" id="KW-0418">Kinase</keyword>
<protein>
    <submittedName>
        <fullName evidence="2">Sensory box sensor histidine kinase/response regulator</fullName>
    </submittedName>
</protein>
<comment type="caution">
    <text evidence="2">The sequence shown here is derived from an EMBL/GenBank/DDBJ whole genome shotgun (WGS) entry which is preliminary data.</text>
</comment>
<dbReference type="Proteomes" id="UP000272241">
    <property type="component" value="Unassembled WGS sequence"/>
</dbReference>
<keyword evidence="2" id="KW-0808">Transferase</keyword>
<organism evidence="2 3">
    <name type="scientific">Pseudomonas savastanoi</name>
    <name type="common">Pseudomonas syringae pv. savastanoi</name>
    <dbReference type="NCBI Taxonomy" id="29438"/>
    <lineage>
        <taxon>Bacteria</taxon>
        <taxon>Pseudomonadati</taxon>
        <taxon>Pseudomonadota</taxon>
        <taxon>Gammaproteobacteria</taxon>
        <taxon>Pseudomonadales</taxon>
        <taxon>Pseudomonadaceae</taxon>
        <taxon>Pseudomonas</taxon>
    </lineage>
</organism>
<feature type="region of interest" description="Disordered" evidence="1">
    <location>
        <begin position="1"/>
        <end position="26"/>
    </location>
</feature>
<evidence type="ECO:0000313" key="3">
    <source>
        <dbReference type="Proteomes" id="UP000272241"/>
    </source>
</evidence>
<evidence type="ECO:0000256" key="1">
    <source>
        <dbReference type="SAM" id="MobiDB-lite"/>
    </source>
</evidence>
<dbReference type="EMBL" id="RBUO01000169">
    <property type="protein sequence ID" value="RMV18888.1"/>
    <property type="molecule type" value="Genomic_DNA"/>
</dbReference>
<dbReference type="GO" id="GO:0016301">
    <property type="term" value="F:kinase activity"/>
    <property type="evidence" value="ECO:0007669"/>
    <property type="project" value="UniProtKB-KW"/>
</dbReference>
<accession>A0A3M6AJ63</accession>